<proteinExistence type="predicted"/>
<reference evidence="1" key="1">
    <citation type="journal article" date="2014" name="Front. Microbiol.">
        <title>High frequency of phylogenetically diverse reductive dehalogenase-homologous genes in deep subseafloor sedimentary metagenomes.</title>
        <authorList>
            <person name="Kawai M."/>
            <person name="Futagami T."/>
            <person name="Toyoda A."/>
            <person name="Takaki Y."/>
            <person name="Nishi S."/>
            <person name="Hori S."/>
            <person name="Arai W."/>
            <person name="Tsubouchi T."/>
            <person name="Morono Y."/>
            <person name="Uchiyama I."/>
            <person name="Ito T."/>
            <person name="Fujiyama A."/>
            <person name="Inagaki F."/>
            <person name="Takami H."/>
        </authorList>
    </citation>
    <scope>NUCLEOTIDE SEQUENCE</scope>
    <source>
        <strain evidence="1">Expedition CK06-06</strain>
    </source>
</reference>
<accession>X1AHD0</accession>
<protein>
    <submittedName>
        <fullName evidence="1">Uncharacterized protein</fullName>
    </submittedName>
</protein>
<name>X1AHD0_9ZZZZ</name>
<sequence>INMLMFLVMGLLILIMGLPNSSSEAIEEGVLILG</sequence>
<organism evidence="1">
    <name type="scientific">marine sediment metagenome</name>
    <dbReference type="NCBI Taxonomy" id="412755"/>
    <lineage>
        <taxon>unclassified sequences</taxon>
        <taxon>metagenomes</taxon>
        <taxon>ecological metagenomes</taxon>
    </lineage>
</organism>
<dbReference type="AlphaFoldDB" id="X1AHD0"/>
<evidence type="ECO:0000313" key="1">
    <source>
        <dbReference type="EMBL" id="GAG81394.1"/>
    </source>
</evidence>
<gene>
    <name evidence="1" type="ORF">S01H4_33667</name>
</gene>
<feature type="non-terminal residue" evidence="1">
    <location>
        <position position="1"/>
    </location>
</feature>
<dbReference type="EMBL" id="BART01017740">
    <property type="protein sequence ID" value="GAG81394.1"/>
    <property type="molecule type" value="Genomic_DNA"/>
</dbReference>
<comment type="caution">
    <text evidence="1">The sequence shown here is derived from an EMBL/GenBank/DDBJ whole genome shotgun (WGS) entry which is preliminary data.</text>
</comment>